<dbReference type="RefSeq" id="WP_231860152.1">
    <property type="nucleotide sequence ID" value="NZ_AP014808.1"/>
</dbReference>
<proteinExistence type="predicted"/>
<dbReference type="InterPro" id="IPR028995">
    <property type="entry name" value="Glyco_hydro_57/38_cen_sf"/>
</dbReference>
<dbReference type="STRING" id="1600.LBAT_0790"/>
<dbReference type="PANTHER" id="PTHR46017">
    <property type="entry name" value="ALPHA-MANNOSIDASE 2C1"/>
    <property type="match status" value="1"/>
</dbReference>
<dbReference type="SMART" id="SM00872">
    <property type="entry name" value="Alpha-mann_mid"/>
    <property type="match status" value="1"/>
</dbReference>
<protein>
    <submittedName>
        <fullName evidence="4">Putative glycosyl hydrolase</fullName>
    </submittedName>
</protein>
<sequence length="408" mass="46920">MVKAHLVNHTHWDREWYFTTMDAQVLSEQVFTEILDELEKNHKANFCLDGQTSIVDDYVEIHPEAVKRIQKLVSEKRLFVGPWYTQTDALNPDAESIIRNLVIGIKETQEKYGNPMMVGYLPDTFGFNAQLPTLLNEVGIDNFIFWRGINFDKITDSVYFNWKGLANKKVVAIDFPFGYFTGKISPDDQKHLKEMVTKRLDPAIKFEAEHGNHNDVLIPSGMDQLNIVKNIFKTVKKINEISANQIVIDTYPNFVKLLKGKQNELPDYQVEIRLPTYARVHRTIGAVRYKLKKESFLLEQKILRRVEPLVVIGKKAGINIGNGILIKLWKKLLECQAHDSMGGSVTDNVVVDILHRYKEANEIADGIENMIEKKIAESLKLTSKQIILFNTDPHEFKGRKSFTLLTNY</sequence>
<dbReference type="InterPro" id="IPR015341">
    <property type="entry name" value="Glyco_hydro_38_cen"/>
</dbReference>
<evidence type="ECO:0000256" key="1">
    <source>
        <dbReference type="ARBA" id="ARBA00022801"/>
    </source>
</evidence>
<dbReference type="KEGG" id="lae:LBAT_0790"/>
<evidence type="ECO:0000259" key="3">
    <source>
        <dbReference type="SMART" id="SM00872"/>
    </source>
</evidence>
<keyword evidence="1 4" id="KW-0378">Hydrolase</keyword>
<dbReference type="PANTHER" id="PTHR46017:SF2">
    <property type="entry name" value="MANNOSYLGLYCERATE HYDROLASE"/>
    <property type="match status" value="1"/>
</dbReference>
<dbReference type="Proteomes" id="UP000035709">
    <property type="component" value="Chromosome"/>
</dbReference>
<dbReference type="InterPro" id="IPR000602">
    <property type="entry name" value="Glyco_hydro_38_N"/>
</dbReference>
<reference evidence="4 5" key="1">
    <citation type="submission" date="2015-03" db="EMBL/GenBank/DDBJ databases">
        <title>Complete genome sequence of Lactobacillus acetotolerans NBRC 13120.</title>
        <authorList>
            <person name="Toh H."/>
            <person name="Morita H."/>
            <person name="Fujita N."/>
        </authorList>
    </citation>
    <scope>NUCLEOTIDE SEQUENCE [LARGE SCALE GENOMIC DNA]</scope>
    <source>
        <strain evidence="4 5">NBRC 13120</strain>
    </source>
</reference>
<keyword evidence="2" id="KW-0326">Glycosidase</keyword>
<dbReference type="InterPro" id="IPR011330">
    <property type="entry name" value="Glyco_hydro/deAcase_b/a-brl"/>
</dbReference>
<evidence type="ECO:0000256" key="2">
    <source>
        <dbReference type="ARBA" id="ARBA00023295"/>
    </source>
</evidence>
<evidence type="ECO:0000313" key="4">
    <source>
        <dbReference type="EMBL" id="BAQ57179.1"/>
    </source>
</evidence>
<name>A0A0D6A3D4_9LACO</name>
<dbReference type="GO" id="GO:0004559">
    <property type="term" value="F:alpha-mannosidase activity"/>
    <property type="evidence" value="ECO:0007669"/>
    <property type="project" value="InterPro"/>
</dbReference>
<dbReference type="CDD" id="cd10815">
    <property type="entry name" value="GH38N_AMII_EcMngB_like"/>
    <property type="match status" value="1"/>
</dbReference>
<organism evidence="4 5">
    <name type="scientific">Lactobacillus acetotolerans</name>
    <dbReference type="NCBI Taxonomy" id="1600"/>
    <lineage>
        <taxon>Bacteria</taxon>
        <taxon>Bacillati</taxon>
        <taxon>Bacillota</taxon>
        <taxon>Bacilli</taxon>
        <taxon>Lactobacillales</taxon>
        <taxon>Lactobacillaceae</taxon>
        <taxon>Lactobacillus</taxon>
    </lineage>
</organism>
<dbReference type="SUPFAM" id="SSF88688">
    <property type="entry name" value="Families 57/38 glycoside transferase middle domain"/>
    <property type="match status" value="1"/>
</dbReference>
<gene>
    <name evidence="4" type="ORF">LBAT_0790</name>
</gene>
<dbReference type="SUPFAM" id="SSF88713">
    <property type="entry name" value="Glycoside hydrolase/deacetylase"/>
    <property type="match status" value="1"/>
</dbReference>
<accession>A0A0D6A3D4</accession>
<evidence type="ECO:0000313" key="5">
    <source>
        <dbReference type="Proteomes" id="UP000035709"/>
    </source>
</evidence>
<dbReference type="EMBL" id="AP014808">
    <property type="protein sequence ID" value="BAQ57179.1"/>
    <property type="molecule type" value="Genomic_DNA"/>
</dbReference>
<dbReference type="GO" id="GO:0009313">
    <property type="term" value="P:oligosaccharide catabolic process"/>
    <property type="evidence" value="ECO:0007669"/>
    <property type="project" value="TreeGrafter"/>
</dbReference>
<dbReference type="InterPro" id="IPR027291">
    <property type="entry name" value="Glyco_hydro_38_N_sf"/>
</dbReference>
<dbReference type="AlphaFoldDB" id="A0A0D6A3D4"/>
<feature type="domain" description="Glycoside hydrolase family 38 central" evidence="3">
    <location>
        <begin position="279"/>
        <end position="357"/>
    </location>
</feature>
<keyword evidence="5" id="KW-1185">Reference proteome</keyword>
<dbReference type="GO" id="GO:0006013">
    <property type="term" value="P:mannose metabolic process"/>
    <property type="evidence" value="ECO:0007669"/>
    <property type="project" value="InterPro"/>
</dbReference>
<dbReference type="Pfam" id="PF01074">
    <property type="entry name" value="Glyco_hydro_38N"/>
    <property type="match status" value="1"/>
</dbReference>
<dbReference type="InterPro" id="IPR037094">
    <property type="entry name" value="Glyco_hydro_38_cen_sf"/>
</dbReference>
<dbReference type="Gene3D" id="1.20.1270.50">
    <property type="entry name" value="Glycoside hydrolase family 38, central domain"/>
    <property type="match status" value="1"/>
</dbReference>
<dbReference type="Pfam" id="PF09261">
    <property type="entry name" value="Alpha-mann_mid"/>
    <property type="match status" value="1"/>
</dbReference>
<dbReference type="Gene3D" id="3.20.110.10">
    <property type="entry name" value="Glycoside hydrolase 38, N terminal domain"/>
    <property type="match status" value="1"/>
</dbReference>
<dbReference type="PATRIC" id="fig|1600.4.peg.811"/>